<dbReference type="InterPro" id="IPR000847">
    <property type="entry name" value="LysR_HTH_N"/>
</dbReference>
<keyword evidence="4" id="KW-1185">Reference proteome</keyword>
<comment type="caution">
    <text evidence="3">The sequence shown here is derived from an EMBL/GenBank/DDBJ whole genome shotgun (WGS) entry which is preliminary data.</text>
</comment>
<organism evidence="3 4">
    <name type="scientific">Primorskyibacter sedentarius</name>
    <dbReference type="NCBI Taxonomy" id="745311"/>
    <lineage>
        <taxon>Bacteria</taxon>
        <taxon>Pseudomonadati</taxon>
        <taxon>Pseudomonadota</taxon>
        <taxon>Alphaproteobacteria</taxon>
        <taxon>Rhodobacterales</taxon>
        <taxon>Roseobacteraceae</taxon>
        <taxon>Primorskyibacter</taxon>
    </lineage>
</organism>
<dbReference type="Proteomes" id="UP000295696">
    <property type="component" value="Unassembled WGS sequence"/>
</dbReference>
<comment type="similarity">
    <text evidence="1">Belongs to the LysR transcriptional regulatory family.</text>
</comment>
<name>A0A4R3J0Y3_9RHOB</name>
<dbReference type="Pfam" id="PF00126">
    <property type="entry name" value="HTH_1"/>
    <property type="match status" value="1"/>
</dbReference>
<evidence type="ECO:0000313" key="4">
    <source>
        <dbReference type="Proteomes" id="UP000295696"/>
    </source>
</evidence>
<dbReference type="PANTHER" id="PTHR30537">
    <property type="entry name" value="HTH-TYPE TRANSCRIPTIONAL REGULATOR"/>
    <property type="match status" value="1"/>
</dbReference>
<proteinExistence type="inferred from homology"/>
<reference evidence="3 4" key="1">
    <citation type="submission" date="2019-03" db="EMBL/GenBank/DDBJ databases">
        <title>Genomic Encyclopedia of Type Strains, Phase IV (KMG-IV): sequencing the most valuable type-strain genomes for metagenomic binning, comparative biology and taxonomic classification.</title>
        <authorList>
            <person name="Goeker M."/>
        </authorList>
    </citation>
    <scope>NUCLEOTIDE SEQUENCE [LARGE SCALE GENOMIC DNA]</scope>
    <source>
        <strain evidence="3 4">DSM 104836</strain>
    </source>
</reference>
<dbReference type="Gene3D" id="1.10.10.10">
    <property type="entry name" value="Winged helix-like DNA-binding domain superfamily/Winged helix DNA-binding domain"/>
    <property type="match status" value="1"/>
</dbReference>
<accession>A0A4R3J0Y3</accession>
<evidence type="ECO:0000259" key="2">
    <source>
        <dbReference type="Pfam" id="PF00126"/>
    </source>
</evidence>
<dbReference type="EMBL" id="SLZU01000024">
    <property type="protein sequence ID" value="TCS58944.1"/>
    <property type="molecule type" value="Genomic_DNA"/>
</dbReference>
<sequence length="71" mass="7770">MIIRKFRIILIENFRLFLTMTEDGSLVAADREAGLSAITVSEHLAALEARYGAVLFNGTTRSPSLTDEGQA</sequence>
<dbReference type="InterPro" id="IPR036390">
    <property type="entry name" value="WH_DNA-bd_sf"/>
</dbReference>
<dbReference type="GO" id="GO:0003700">
    <property type="term" value="F:DNA-binding transcription factor activity"/>
    <property type="evidence" value="ECO:0007669"/>
    <property type="project" value="InterPro"/>
</dbReference>
<evidence type="ECO:0000313" key="3">
    <source>
        <dbReference type="EMBL" id="TCS58944.1"/>
    </source>
</evidence>
<evidence type="ECO:0000256" key="1">
    <source>
        <dbReference type="ARBA" id="ARBA00009437"/>
    </source>
</evidence>
<dbReference type="RefSeq" id="WP_243652038.1">
    <property type="nucleotide sequence ID" value="NZ_SLZU01000024.1"/>
</dbReference>
<dbReference type="PANTHER" id="PTHR30537:SF5">
    <property type="entry name" value="HTH-TYPE TRANSCRIPTIONAL ACTIVATOR TTDR-RELATED"/>
    <property type="match status" value="1"/>
</dbReference>
<dbReference type="InterPro" id="IPR036388">
    <property type="entry name" value="WH-like_DNA-bd_sf"/>
</dbReference>
<dbReference type="SUPFAM" id="SSF46785">
    <property type="entry name" value="Winged helix' DNA-binding domain"/>
    <property type="match status" value="1"/>
</dbReference>
<protein>
    <submittedName>
        <fullName evidence="3">Regulatory helix-turn-helix LysR family protein</fullName>
    </submittedName>
</protein>
<dbReference type="AlphaFoldDB" id="A0A4R3J0Y3"/>
<gene>
    <name evidence="3" type="ORF">EDD52_12417</name>
</gene>
<feature type="domain" description="HTH lysR-type" evidence="2">
    <location>
        <begin position="12"/>
        <end position="70"/>
    </location>
</feature>
<dbReference type="InterPro" id="IPR058163">
    <property type="entry name" value="LysR-type_TF_proteobact-type"/>
</dbReference>